<name>B6GC82_9ACTN</name>
<dbReference type="AlphaFoldDB" id="B6GC82"/>
<evidence type="ECO:0000313" key="1">
    <source>
        <dbReference type="EMBL" id="EEA90109.1"/>
    </source>
</evidence>
<dbReference type="HOGENOM" id="CLU_3214883_0_0_11"/>
<keyword evidence="2" id="KW-1185">Reference proteome</keyword>
<dbReference type="Proteomes" id="UP000003560">
    <property type="component" value="Unassembled WGS sequence"/>
</dbReference>
<accession>B6GC82</accession>
<dbReference type="EMBL" id="ABXJ01000094">
    <property type="protein sequence ID" value="EEA90109.1"/>
    <property type="molecule type" value="Genomic_DNA"/>
</dbReference>
<proteinExistence type="predicted"/>
<organism evidence="1 2">
    <name type="scientific">Collinsella stercoris DSM 13279</name>
    <dbReference type="NCBI Taxonomy" id="445975"/>
    <lineage>
        <taxon>Bacteria</taxon>
        <taxon>Bacillati</taxon>
        <taxon>Actinomycetota</taxon>
        <taxon>Coriobacteriia</taxon>
        <taxon>Coriobacteriales</taxon>
        <taxon>Coriobacteriaceae</taxon>
        <taxon>Collinsella</taxon>
    </lineage>
</organism>
<protein>
    <submittedName>
        <fullName evidence="1">Uncharacterized protein</fullName>
    </submittedName>
</protein>
<reference evidence="1 2" key="1">
    <citation type="submission" date="2008-10" db="EMBL/GenBank/DDBJ databases">
        <title>Draft genome sequence of Collinsella stercoris (DSM 13279).</title>
        <authorList>
            <person name="Sudarsanam P."/>
            <person name="Ley R."/>
            <person name="Guruge J."/>
            <person name="Turnbaugh P.J."/>
            <person name="Mahowald M."/>
            <person name="Liep D."/>
            <person name="Gordon J."/>
        </authorList>
    </citation>
    <scope>NUCLEOTIDE SEQUENCE [LARGE SCALE GENOMIC DNA]</scope>
    <source>
        <strain evidence="1 2">DSM 13279</strain>
    </source>
</reference>
<gene>
    <name evidence="1" type="ORF">COLSTE_01701</name>
</gene>
<comment type="caution">
    <text evidence="1">The sequence shown here is derived from an EMBL/GenBank/DDBJ whole genome shotgun (WGS) entry which is preliminary data.</text>
</comment>
<evidence type="ECO:0000313" key="2">
    <source>
        <dbReference type="Proteomes" id="UP000003560"/>
    </source>
</evidence>
<sequence length="44" mass="4956">MLLKDVNHHCCYPKQIDGDHNCAKERSRGAIVALSSRLITTGRF</sequence>
<reference evidence="1 2" key="2">
    <citation type="submission" date="2008-10" db="EMBL/GenBank/DDBJ databases">
        <authorList>
            <person name="Fulton L."/>
            <person name="Clifton S."/>
            <person name="Fulton B."/>
            <person name="Xu J."/>
            <person name="Minx P."/>
            <person name="Pepin K.H."/>
            <person name="Johnson M."/>
            <person name="Thiruvilangam P."/>
            <person name="Bhonagiri V."/>
            <person name="Nash W.E."/>
            <person name="Mardis E.R."/>
            <person name="Wilson R.K."/>
        </authorList>
    </citation>
    <scope>NUCLEOTIDE SEQUENCE [LARGE SCALE GENOMIC DNA]</scope>
    <source>
        <strain evidence="1 2">DSM 13279</strain>
    </source>
</reference>